<evidence type="ECO:0000313" key="3">
    <source>
        <dbReference type="Proteomes" id="UP000587760"/>
    </source>
</evidence>
<feature type="domain" description="STAS" evidence="1">
    <location>
        <begin position="26"/>
        <end position="103"/>
    </location>
</feature>
<dbReference type="InterPro" id="IPR002645">
    <property type="entry name" value="STAS_dom"/>
</dbReference>
<dbReference type="EMBL" id="JACHGJ010000002">
    <property type="protein sequence ID" value="MBB6480186.1"/>
    <property type="molecule type" value="Genomic_DNA"/>
</dbReference>
<name>A0A841R8Q9_9SPIO</name>
<organism evidence="2 3">
    <name type="scientific">Spirochaeta isovalerica</name>
    <dbReference type="NCBI Taxonomy" id="150"/>
    <lineage>
        <taxon>Bacteria</taxon>
        <taxon>Pseudomonadati</taxon>
        <taxon>Spirochaetota</taxon>
        <taxon>Spirochaetia</taxon>
        <taxon>Spirochaetales</taxon>
        <taxon>Spirochaetaceae</taxon>
        <taxon>Spirochaeta</taxon>
    </lineage>
</organism>
<dbReference type="Proteomes" id="UP000587760">
    <property type="component" value="Unassembled WGS sequence"/>
</dbReference>
<evidence type="ECO:0000259" key="1">
    <source>
        <dbReference type="PROSITE" id="PS50801"/>
    </source>
</evidence>
<dbReference type="CDD" id="cd07043">
    <property type="entry name" value="STAS_anti-anti-sigma_factors"/>
    <property type="match status" value="1"/>
</dbReference>
<accession>A0A841R8Q9</accession>
<gene>
    <name evidence="2" type="ORF">HNR50_001844</name>
</gene>
<reference evidence="2 3" key="1">
    <citation type="submission" date="2020-08" db="EMBL/GenBank/DDBJ databases">
        <title>Genomic Encyclopedia of Type Strains, Phase IV (KMG-IV): sequencing the most valuable type-strain genomes for metagenomic binning, comparative biology and taxonomic classification.</title>
        <authorList>
            <person name="Goeker M."/>
        </authorList>
    </citation>
    <scope>NUCLEOTIDE SEQUENCE [LARGE SCALE GENOMIC DNA]</scope>
    <source>
        <strain evidence="2 3">DSM 2461</strain>
    </source>
</reference>
<keyword evidence="3" id="KW-1185">Reference proteome</keyword>
<dbReference type="InterPro" id="IPR036513">
    <property type="entry name" value="STAS_dom_sf"/>
</dbReference>
<dbReference type="RefSeq" id="WP_184746084.1">
    <property type="nucleotide sequence ID" value="NZ_JACHGJ010000002.1"/>
</dbReference>
<sequence>MSIRENRTGDTVELVVDSLSLAGDEATALKEKAVELIDSGQIKLSLNLTKPEYIDSSGIGKLLFMNKKIEKLGGDFRISAINSTLYDFLESLAITKVMDIASP</sequence>
<dbReference type="AlphaFoldDB" id="A0A841R8Q9"/>
<dbReference type="Pfam" id="PF01740">
    <property type="entry name" value="STAS"/>
    <property type="match status" value="1"/>
</dbReference>
<dbReference type="PROSITE" id="PS50801">
    <property type="entry name" value="STAS"/>
    <property type="match status" value="1"/>
</dbReference>
<proteinExistence type="predicted"/>
<dbReference type="SUPFAM" id="SSF52091">
    <property type="entry name" value="SpoIIaa-like"/>
    <property type="match status" value="1"/>
</dbReference>
<comment type="caution">
    <text evidence="2">The sequence shown here is derived from an EMBL/GenBank/DDBJ whole genome shotgun (WGS) entry which is preliminary data.</text>
</comment>
<evidence type="ECO:0000313" key="2">
    <source>
        <dbReference type="EMBL" id="MBB6480186.1"/>
    </source>
</evidence>
<protein>
    <submittedName>
        <fullName evidence="2">Anti-anti-sigma factor</fullName>
    </submittedName>
</protein>
<dbReference type="Gene3D" id="3.30.750.24">
    <property type="entry name" value="STAS domain"/>
    <property type="match status" value="1"/>
</dbReference>